<accession>A0ABX0SGA9</accession>
<dbReference type="Gene3D" id="3.60.160.10">
    <property type="entry name" value="Mitochondrial biogenesis AIM24"/>
    <property type="match status" value="1"/>
</dbReference>
<evidence type="ECO:0000313" key="2">
    <source>
        <dbReference type="Proteomes" id="UP000749311"/>
    </source>
</evidence>
<dbReference type="NCBIfam" id="TIGR00266">
    <property type="entry name" value="TIGR00266 family protein"/>
    <property type="match status" value="1"/>
</dbReference>
<dbReference type="SUPFAM" id="SSF51219">
    <property type="entry name" value="TRAP-like"/>
    <property type="match status" value="1"/>
</dbReference>
<dbReference type="EMBL" id="JAAMOZ010000001">
    <property type="protein sequence ID" value="NIH57422.1"/>
    <property type="molecule type" value="Genomic_DNA"/>
</dbReference>
<sequence>MEISLRHNPSFAVARVFLAPNEPMKVQSGAMMAHSNGIQVDAKMEGGLMAGLKRSMLAGESLFITTMTAPPQGGWVDVAGTLPGDIMPLEIQPNRPFFITRGCWIANSHAVVTDSRWGGASNFFGGEGGFGLQASGQGLVLLSVYGALDVIDLQPGEQVVIDSGHVVAYDLGTRFQLRQAARGQVWKTLKSGEGFVFDFYGPGRIFLQTRNPSALEQYIRAAAPSSS</sequence>
<keyword evidence="2" id="KW-1185">Reference proteome</keyword>
<organism evidence="1 2">
    <name type="scientific">Brooklawnia cerclae</name>
    <dbReference type="NCBI Taxonomy" id="349934"/>
    <lineage>
        <taxon>Bacteria</taxon>
        <taxon>Bacillati</taxon>
        <taxon>Actinomycetota</taxon>
        <taxon>Actinomycetes</taxon>
        <taxon>Propionibacteriales</taxon>
        <taxon>Propionibacteriaceae</taxon>
        <taxon>Brooklawnia</taxon>
    </lineage>
</organism>
<protein>
    <submittedName>
        <fullName evidence="1">Uncharacterized protein (TIGR00266 family)</fullName>
    </submittedName>
</protein>
<name>A0ABX0SGA9_9ACTN</name>
<dbReference type="RefSeq" id="WP_167167091.1">
    <property type="nucleotide sequence ID" value="NZ_BAAAOO010000016.1"/>
</dbReference>
<reference evidence="1 2" key="1">
    <citation type="submission" date="2020-02" db="EMBL/GenBank/DDBJ databases">
        <title>Sequencing the genomes of 1000 actinobacteria strains.</title>
        <authorList>
            <person name="Klenk H.-P."/>
        </authorList>
    </citation>
    <scope>NUCLEOTIDE SEQUENCE [LARGE SCALE GENOMIC DNA]</scope>
    <source>
        <strain evidence="1 2">DSM 19609</strain>
    </source>
</reference>
<dbReference type="InterPro" id="IPR036983">
    <property type="entry name" value="AIM24_sf"/>
</dbReference>
<dbReference type="PANTHER" id="PTHR43657">
    <property type="entry name" value="TRYPTOPHAN RNA-BINDING ATTENUATOR PROTEIN-LIKE PROTEIN"/>
    <property type="match status" value="1"/>
</dbReference>
<proteinExistence type="predicted"/>
<dbReference type="PANTHER" id="PTHR43657:SF1">
    <property type="entry name" value="ALTERED INHERITANCE OF MITOCHONDRIA PROTEIN 24, MITOCHONDRIAL"/>
    <property type="match status" value="1"/>
</dbReference>
<evidence type="ECO:0000313" key="1">
    <source>
        <dbReference type="EMBL" id="NIH57422.1"/>
    </source>
</evidence>
<dbReference type="Pfam" id="PF01987">
    <property type="entry name" value="AIM24"/>
    <property type="match status" value="1"/>
</dbReference>
<gene>
    <name evidence="1" type="ORF">FB473_002067</name>
</gene>
<comment type="caution">
    <text evidence="1">The sequence shown here is derived from an EMBL/GenBank/DDBJ whole genome shotgun (WGS) entry which is preliminary data.</text>
</comment>
<dbReference type="Proteomes" id="UP000749311">
    <property type="component" value="Unassembled WGS sequence"/>
</dbReference>
<dbReference type="InterPro" id="IPR002838">
    <property type="entry name" value="AIM24"/>
</dbReference>
<dbReference type="InterPro" id="IPR016031">
    <property type="entry name" value="Trp_RNA-bd_attenuator-like_dom"/>
</dbReference>